<organism evidence="1 2">
    <name type="scientific">Rhabditophanes sp. KR3021</name>
    <dbReference type="NCBI Taxonomy" id="114890"/>
    <lineage>
        <taxon>Eukaryota</taxon>
        <taxon>Metazoa</taxon>
        <taxon>Ecdysozoa</taxon>
        <taxon>Nematoda</taxon>
        <taxon>Chromadorea</taxon>
        <taxon>Rhabditida</taxon>
        <taxon>Tylenchina</taxon>
        <taxon>Panagrolaimomorpha</taxon>
        <taxon>Strongyloidoidea</taxon>
        <taxon>Alloionematidae</taxon>
        <taxon>Rhabditophanes</taxon>
    </lineage>
</organism>
<name>A0AC35THS9_9BILA</name>
<sequence length="193" mass="22783">MFLLNKNPNKIEWFGHIYSYMHKKTRIQFYQGGAGYVMSKALVKLLVNKGFPKLCRKAPDEFDDREIGMCLNKMMKIYTHETRDLNRKLVFVPGNPEQFATMGPNKKASWYHFNNLVKYPKGKNSLSDYPISFHYVSTDMFYALEYLIYHSNVVGKRQLIFRDNQNENKTEAAAKIIKKMEDYSNKFYVTVEK</sequence>
<reference evidence="2" key="1">
    <citation type="submission" date="2016-11" db="UniProtKB">
        <authorList>
            <consortium name="WormBaseParasite"/>
        </authorList>
    </citation>
    <scope>IDENTIFICATION</scope>
    <source>
        <strain evidence="2">KR3021</strain>
    </source>
</reference>
<proteinExistence type="predicted"/>
<accession>A0AC35THS9</accession>
<dbReference type="Proteomes" id="UP000095286">
    <property type="component" value="Unplaced"/>
</dbReference>
<evidence type="ECO:0000313" key="1">
    <source>
        <dbReference type="Proteomes" id="UP000095286"/>
    </source>
</evidence>
<protein>
    <submittedName>
        <fullName evidence="2">N-acetylgalactosaminide beta-1,3-galactosyltransferase</fullName>
    </submittedName>
</protein>
<dbReference type="WBParaSite" id="RSKR_0000074200.1">
    <property type="protein sequence ID" value="RSKR_0000074200.1"/>
    <property type="gene ID" value="RSKR_0000074200"/>
</dbReference>
<evidence type="ECO:0000313" key="2">
    <source>
        <dbReference type="WBParaSite" id="RSKR_0000074200.1"/>
    </source>
</evidence>